<dbReference type="Proteomes" id="UP000248291">
    <property type="component" value="Unassembled WGS sequence"/>
</dbReference>
<dbReference type="AlphaFoldDB" id="A0A2V0Q8V9"/>
<gene>
    <name evidence="1" type="ORF">KPSA1_02764</name>
    <name evidence="2" type="ORF">KPSA3_02962</name>
</gene>
<dbReference type="EMBL" id="BGKA01000095">
    <property type="protein sequence ID" value="GBH17004.1"/>
    <property type="molecule type" value="Genomic_DNA"/>
</dbReference>
<evidence type="ECO:0000313" key="3">
    <source>
        <dbReference type="Proteomes" id="UP000247480"/>
    </source>
</evidence>
<comment type="caution">
    <text evidence="1">The sequence shown here is derived from an EMBL/GenBank/DDBJ whole genome shotgun (WGS) entry which is preliminary data.</text>
</comment>
<reference evidence="2 4" key="2">
    <citation type="submission" date="2018-04" db="EMBL/GenBank/DDBJ databases">
        <title>Draft genome sequence of Pseudomonas syringae pv. actinidiae biovar 3 strains isolated from kiwifruit in Kagawa prefecture.</title>
        <authorList>
            <person name="Tabuchi M."/>
            <person name="Saito M."/>
            <person name="Fujiwara S."/>
            <person name="Sasa N."/>
            <person name="Akimitsu K."/>
            <person name="Gomi K."/>
            <person name="Konishi-Sugita S."/>
            <person name="Hamano K."/>
            <person name="Kataoka I."/>
        </authorList>
    </citation>
    <scope>NUCLEOTIDE SEQUENCE [LARGE SCALE GENOMIC DNA]</scope>
    <source>
        <strain evidence="2 4">MAFF212211</strain>
    </source>
</reference>
<evidence type="ECO:0000313" key="2">
    <source>
        <dbReference type="EMBL" id="GBH17004.1"/>
    </source>
</evidence>
<accession>A0A2V0Q8V9</accession>
<evidence type="ECO:0000313" key="4">
    <source>
        <dbReference type="Proteomes" id="UP000248291"/>
    </source>
</evidence>
<dbReference type="EMBL" id="BGJZ01000121">
    <property type="protein sequence ID" value="GBH09369.1"/>
    <property type="molecule type" value="Genomic_DNA"/>
</dbReference>
<proteinExistence type="predicted"/>
<name>A0A2V0Q8V9_PSESF</name>
<sequence>MPILVKQTGPIDLDPIDLCQLQAWPIGRRQHRDAVATLLQAFDGALQNDFRTAADIRCVKAADEQDFHSG</sequence>
<organism evidence="1 3">
    <name type="scientific">Pseudomonas syringae pv. actinidiae</name>
    <dbReference type="NCBI Taxonomy" id="103796"/>
    <lineage>
        <taxon>Bacteria</taxon>
        <taxon>Pseudomonadati</taxon>
        <taxon>Pseudomonadota</taxon>
        <taxon>Gammaproteobacteria</taxon>
        <taxon>Pseudomonadales</taxon>
        <taxon>Pseudomonadaceae</taxon>
        <taxon>Pseudomonas</taxon>
        <taxon>Pseudomonas syringae</taxon>
    </lineage>
</organism>
<evidence type="ECO:0000313" key="1">
    <source>
        <dbReference type="EMBL" id="GBH09369.1"/>
    </source>
</evidence>
<dbReference type="Proteomes" id="UP000247480">
    <property type="component" value="Unassembled WGS sequence"/>
</dbReference>
<protein>
    <submittedName>
        <fullName evidence="1">Phosphoribosylaminoimidazole carboxylase</fullName>
    </submittedName>
</protein>
<reference evidence="1 3" key="1">
    <citation type="submission" date="2018-04" db="EMBL/GenBank/DDBJ databases">
        <title>Draft genome sequence of Pseudomonas syringae pv. actinidiae biovar 1 strains isolated from kiwifruit in Kagawa prefecture.</title>
        <authorList>
            <person name="Tabuchi M."/>
            <person name="Saito M."/>
            <person name="Fujiwara S."/>
            <person name="Sasa N."/>
            <person name="Akimitsu K."/>
            <person name="Gomi K."/>
            <person name="Konishi-Sugita S."/>
            <person name="Hamano K."/>
            <person name="Kataoka I."/>
        </authorList>
    </citation>
    <scope>NUCLEOTIDE SEQUENCE [LARGE SCALE GENOMIC DNA]</scope>
    <source>
        <strain evidence="1 3">MAFF212206</strain>
    </source>
</reference>